<dbReference type="EMBL" id="RWGY01000007">
    <property type="protein sequence ID" value="TVU38896.1"/>
    <property type="molecule type" value="Genomic_DNA"/>
</dbReference>
<dbReference type="Proteomes" id="UP000324897">
    <property type="component" value="Chromosome 4"/>
</dbReference>
<dbReference type="Gramene" id="TVU38896">
    <property type="protein sequence ID" value="TVU38896"/>
    <property type="gene ID" value="EJB05_12291"/>
</dbReference>
<evidence type="ECO:0000313" key="3">
    <source>
        <dbReference type="Proteomes" id="UP000324897"/>
    </source>
</evidence>
<accession>A0A5J9VTF7</accession>
<name>A0A5J9VTF7_9POAL</name>
<feature type="non-terminal residue" evidence="2">
    <location>
        <position position="1"/>
    </location>
</feature>
<reference evidence="2 3" key="1">
    <citation type="journal article" date="2019" name="Sci. Rep.">
        <title>A high-quality genome of Eragrostis curvula grass provides insights into Poaceae evolution and supports new strategies to enhance forage quality.</title>
        <authorList>
            <person name="Carballo J."/>
            <person name="Santos B.A.C.M."/>
            <person name="Zappacosta D."/>
            <person name="Garbus I."/>
            <person name="Selva J.P."/>
            <person name="Gallo C.A."/>
            <person name="Diaz A."/>
            <person name="Albertini E."/>
            <person name="Caccamo M."/>
            <person name="Echenique V."/>
        </authorList>
    </citation>
    <scope>NUCLEOTIDE SEQUENCE [LARGE SCALE GENOMIC DNA]</scope>
    <source>
        <strain evidence="3">cv. Victoria</strain>
        <tissue evidence="2">Leaf</tissue>
    </source>
</reference>
<protein>
    <submittedName>
        <fullName evidence="2">Uncharacterized protein</fullName>
    </submittedName>
</protein>
<keyword evidence="3" id="KW-1185">Reference proteome</keyword>
<feature type="region of interest" description="Disordered" evidence="1">
    <location>
        <begin position="56"/>
        <end position="82"/>
    </location>
</feature>
<gene>
    <name evidence="2" type="ORF">EJB05_12291</name>
</gene>
<proteinExistence type="predicted"/>
<dbReference type="AlphaFoldDB" id="A0A5J9VTF7"/>
<evidence type="ECO:0000256" key="1">
    <source>
        <dbReference type="SAM" id="MobiDB-lite"/>
    </source>
</evidence>
<evidence type="ECO:0000313" key="2">
    <source>
        <dbReference type="EMBL" id="TVU38896.1"/>
    </source>
</evidence>
<sequence length="82" mass="9049">MTAALCVLAPQPQLQPAEQGQYLFCWLIPQHRLNAVSVSISIPSVERRATIETGLANVTTPPPTAALSAEYKPRRGRHCRNR</sequence>
<comment type="caution">
    <text evidence="2">The sequence shown here is derived from an EMBL/GenBank/DDBJ whole genome shotgun (WGS) entry which is preliminary data.</text>
</comment>
<organism evidence="2 3">
    <name type="scientific">Eragrostis curvula</name>
    <name type="common">weeping love grass</name>
    <dbReference type="NCBI Taxonomy" id="38414"/>
    <lineage>
        <taxon>Eukaryota</taxon>
        <taxon>Viridiplantae</taxon>
        <taxon>Streptophyta</taxon>
        <taxon>Embryophyta</taxon>
        <taxon>Tracheophyta</taxon>
        <taxon>Spermatophyta</taxon>
        <taxon>Magnoliopsida</taxon>
        <taxon>Liliopsida</taxon>
        <taxon>Poales</taxon>
        <taxon>Poaceae</taxon>
        <taxon>PACMAD clade</taxon>
        <taxon>Chloridoideae</taxon>
        <taxon>Eragrostideae</taxon>
        <taxon>Eragrostidinae</taxon>
        <taxon>Eragrostis</taxon>
    </lineage>
</organism>